<dbReference type="InterPro" id="IPR036282">
    <property type="entry name" value="Glutathione-S-Trfase_C_sf"/>
</dbReference>
<reference evidence="5" key="1">
    <citation type="journal article" date="2014" name="Int. J. Syst. Evol. Microbiol.">
        <title>Complete genome sequence of Corynebacterium casei LMG S-19264T (=DSM 44701T), isolated from a smear-ripened cheese.</title>
        <authorList>
            <consortium name="US DOE Joint Genome Institute (JGI-PGF)"/>
            <person name="Walter F."/>
            <person name="Albersmeier A."/>
            <person name="Kalinowski J."/>
            <person name="Ruckert C."/>
        </authorList>
    </citation>
    <scope>NUCLEOTIDE SEQUENCE</scope>
    <source>
        <strain evidence="5">KCTC 12344</strain>
    </source>
</reference>
<dbReference type="EMBL" id="CP038026">
    <property type="protein sequence ID" value="QBQ37596.1"/>
    <property type="molecule type" value="Genomic_DNA"/>
</dbReference>
<evidence type="ECO:0000259" key="4">
    <source>
        <dbReference type="PROSITE" id="PS50405"/>
    </source>
</evidence>
<dbReference type="FunFam" id="3.40.30.10:FF:000039">
    <property type="entry name" value="Glutathione S-transferase domain"/>
    <property type="match status" value="1"/>
</dbReference>
<sequence>MLTILGKETSINVRKVLWTCRLLDLPWTLEPWGSGVRDPRVPEFMALNPNAQVPVLRDGDTVLWESNTICRYLATKAGDTALLPADALARARVEQWMDWQATELNAAWRPAFMALMRGSDKFDAAAIAASVADWNGKMAILDAQLARTGAFVTGPDFTLADVVLALSAHRWRMAPIEHVRFPAMEAYLHRLETVPGFAQYCGEATP</sequence>
<dbReference type="Gene3D" id="1.20.1050.10">
    <property type="match status" value="1"/>
</dbReference>
<proteinExistence type="inferred from homology"/>
<dbReference type="Pfam" id="PF13409">
    <property type="entry name" value="GST_N_2"/>
    <property type="match status" value="1"/>
</dbReference>
<dbReference type="Proteomes" id="UP000294359">
    <property type="component" value="Chromosome"/>
</dbReference>
<dbReference type="SUPFAM" id="SSF52833">
    <property type="entry name" value="Thioredoxin-like"/>
    <property type="match status" value="1"/>
</dbReference>
<dbReference type="Pfam" id="PF13410">
    <property type="entry name" value="GST_C_2"/>
    <property type="match status" value="1"/>
</dbReference>
<evidence type="ECO:0000256" key="1">
    <source>
        <dbReference type="ARBA" id="ARBA00007409"/>
    </source>
</evidence>
<evidence type="ECO:0000313" key="6">
    <source>
        <dbReference type="EMBL" id="QBQ37596.1"/>
    </source>
</evidence>
<dbReference type="PROSITE" id="PS50404">
    <property type="entry name" value="GST_NTER"/>
    <property type="match status" value="1"/>
</dbReference>
<gene>
    <name evidence="6" type="ORF">E1742_16525</name>
    <name evidence="5" type="ORF">GCM10007388_26050</name>
</gene>
<dbReference type="RefSeq" id="WP_134386078.1">
    <property type="nucleotide sequence ID" value="NZ_BMWW01000004.1"/>
</dbReference>
<comment type="similarity">
    <text evidence="1">Belongs to the GST superfamily.</text>
</comment>
<dbReference type="InterPro" id="IPR004045">
    <property type="entry name" value="Glutathione_S-Trfase_N"/>
</dbReference>
<dbReference type="InterPro" id="IPR036249">
    <property type="entry name" value="Thioredoxin-like_sf"/>
</dbReference>
<dbReference type="GO" id="GO:0016740">
    <property type="term" value="F:transferase activity"/>
    <property type="evidence" value="ECO:0007669"/>
    <property type="project" value="UniProtKB-KW"/>
</dbReference>
<dbReference type="SFLD" id="SFLDS00019">
    <property type="entry name" value="Glutathione_Transferase_(cytos"/>
    <property type="match status" value="1"/>
</dbReference>
<dbReference type="InterPro" id="IPR010987">
    <property type="entry name" value="Glutathione-S-Trfase_C-like"/>
</dbReference>
<dbReference type="Gene3D" id="3.40.30.10">
    <property type="entry name" value="Glutaredoxin"/>
    <property type="match status" value="1"/>
</dbReference>
<name>A0A4P7BFQ7_9BURK</name>
<accession>A0A4P7BFQ7</accession>
<keyword evidence="7" id="KW-1185">Reference proteome</keyword>
<dbReference type="EMBL" id="BMWW01000004">
    <property type="protein sequence ID" value="GGY91572.1"/>
    <property type="molecule type" value="Genomic_DNA"/>
</dbReference>
<dbReference type="AlphaFoldDB" id="A0A4P7BFQ7"/>
<dbReference type="CDD" id="cd03047">
    <property type="entry name" value="GST_N_2"/>
    <property type="match status" value="1"/>
</dbReference>
<evidence type="ECO:0000259" key="3">
    <source>
        <dbReference type="PROSITE" id="PS50404"/>
    </source>
</evidence>
<reference evidence="5" key="3">
    <citation type="submission" date="2022-12" db="EMBL/GenBank/DDBJ databases">
        <authorList>
            <person name="Sun Q."/>
            <person name="Kim S."/>
        </authorList>
    </citation>
    <scope>NUCLEOTIDE SEQUENCE</scope>
    <source>
        <strain evidence="5">KCTC 12344</strain>
    </source>
</reference>
<evidence type="ECO:0000313" key="7">
    <source>
        <dbReference type="Proteomes" id="UP000294359"/>
    </source>
</evidence>
<evidence type="ECO:0000313" key="5">
    <source>
        <dbReference type="EMBL" id="GGY91572.1"/>
    </source>
</evidence>
<evidence type="ECO:0000256" key="2">
    <source>
        <dbReference type="ARBA" id="ARBA00022679"/>
    </source>
</evidence>
<dbReference type="PANTHER" id="PTHR44051:SF19">
    <property type="entry name" value="DISULFIDE-BOND OXIDOREDUCTASE YFCG"/>
    <property type="match status" value="1"/>
</dbReference>
<feature type="domain" description="GST N-terminal" evidence="3">
    <location>
        <begin position="1"/>
        <end position="81"/>
    </location>
</feature>
<organism evidence="5 8">
    <name type="scientific">Pseudoduganella plicata</name>
    <dbReference type="NCBI Taxonomy" id="321984"/>
    <lineage>
        <taxon>Bacteria</taxon>
        <taxon>Pseudomonadati</taxon>
        <taxon>Pseudomonadota</taxon>
        <taxon>Betaproteobacteria</taxon>
        <taxon>Burkholderiales</taxon>
        <taxon>Oxalobacteraceae</taxon>
        <taxon>Telluria group</taxon>
        <taxon>Pseudoduganella</taxon>
    </lineage>
</organism>
<dbReference type="InterPro" id="IPR040079">
    <property type="entry name" value="Glutathione_S-Trfase"/>
</dbReference>
<keyword evidence="2" id="KW-0808">Transferase</keyword>
<dbReference type="PROSITE" id="PS50405">
    <property type="entry name" value="GST_CTER"/>
    <property type="match status" value="1"/>
</dbReference>
<dbReference type="PANTHER" id="PTHR44051">
    <property type="entry name" value="GLUTATHIONE S-TRANSFERASE-RELATED"/>
    <property type="match status" value="1"/>
</dbReference>
<dbReference type="SFLD" id="SFLDG01150">
    <property type="entry name" value="Main.1:_Beta-like"/>
    <property type="match status" value="1"/>
</dbReference>
<protein>
    <submittedName>
        <fullName evidence="5 6">Glutathione S-transferase</fullName>
    </submittedName>
</protein>
<dbReference type="SFLD" id="SFLDG00358">
    <property type="entry name" value="Main_(cytGST)"/>
    <property type="match status" value="1"/>
</dbReference>
<dbReference type="Proteomes" id="UP000619512">
    <property type="component" value="Unassembled WGS sequence"/>
</dbReference>
<dbReference type="OrthoDB" id="5958450at2"/>
<dbReference type="SUPFAM" id="SSF47616">
    <property type="entry name" value="GST C-terminal domain-like"/>
    <property type="match status" value="1"/>
</dbReference>
<reference evidence="6 7" key="2">
    <citation type="submission" date="2019-03" db="EMBL/GenBank/DDBJ databases">
        <title>Draft Genome Sequences of Six Type Strains of the Genus Massilia.</title>
        <authorList>
            <person name="Miess H."/>
            <person name="Frediansyhah A."/>
            <person name="Gross H."/>
        </authorList>
    </citation>
    <scope>NUCLEOTIDE SEQUENCE [LARGE SCALE GENOMIC DNA]</scope>
    <source>
        <strain evidence="6 7">DSM 17505</strain>
    </source>
</reference>
<feature type="domain" description="GST C-terminal" evidence="4">
    <location>
        <begin position="86"/>
        <end position="206"/>
    </location>
</feature>
<evidence type="ECO:0000313" key="8">
    <source>
        <dbReference type="Proteomes" id="UP000619512"/>
    </source>
</evidence>